<name>C5AY08_METEA</name>
<organism evidence="1 2">
    <name type="scientific">Methylorubrum extorquens (strain ATCC 14718 / DSM 1338 / JCM 2805 / NCIMB 9133 / AM1)</name>
    <name type="common">Methylobacterium extorquens</name>
    <dbReference type="NCBI Taxonomy" id="272630"/>
    <lineage>
        <taxon>Bacteria</taxon>
        <taxon>Pseudomonadati</taxon>
        <taxon>Pseudomonadota</taxon>
        <taxon>Alphaproteobacteria</taxon>
        <taxon>Hyphomicrobiales</taxon>
        <taxon>Methylobacteriaceae</taxon>
        <taxon>Methylorubrum</taxon>
    </lineage>
</organism>
<dbReference type="HOGENOM" id="CLU_3027071_0_0_5"/>
<proteinExistence type="predicted"/>
<protein>
    <submittedName>
        <fullName evidence="1">Uncharacterized protein</fullName>
    </submittedName>
</protein>
<dbReference type="KEGG" id="mea:Mex_1p1195"/>
<dbReference type="Proteomes" id="UP000009081">
    <property type="component" value="Chromosome"/>
</dbReference>
<sequence length="55" mass="5965">MRDGESLDAIAIRLEPILGEAMQVLVTDCGWDRPHASAALNRKLLRPTQPPAAKA</sequence>
<reference evidence="1 2" key="1">
    <citation type="journal article" date="2009" name="PLoS ONE">
        <title>Methylobacterium genome sequences: a reference blueprint to investigate microbial metabolism of C1 compounds from natural and industrial sources.</title>
        <authorList>
            <person name="Vuilleumier S."/>
            <person name="Chistoserdova L."/>
            <person name="Lee M.-C."/>
            <person name="Bringel F."/>
            <person name="Lajus A."/>
            <person name="Zhou Y."/>
            <person name="Gourion B."/>
            <person name="Barbe V."/>
            <person name="Chang J."/>
            <person name="Cruveiller S."/>
            <person name="Dossat C."/>
            <person name="Gillett W."/>
            <person name="Gruffaz C."/>
            <person name="Haugen E."/>
            <person name="Hourcade E."/>
            <person name="Levy R."/>
            <person name="Mangenot S."/>
            <person name="Muller E."/>
            <person name="Nadalig T."/>
            <person name="Pagni M."/>
            <person name="Penny C."/>
            <person name="Peyraud R."/>
            <person name="Robinson D.G."/>
            <person name="Roche D."/>
            <person name="Rouy Z."/>
            <person name="Saenampechek C."/>
            <person name="Salvignol G."/>
            <person name="Vallenet D."/>
            <person name="Wu Z."/>
            <person name="Marx C.J."/>
            <person name="Vorholt J.A."/>
            <person name="Olson M.V."/>
            <person name="Kaul R."/>
            <person name="Weissenbach J."/>
            <person name="Medigue C."/>
            <person name="Lidstrom M.E."/>
        </authorList>
    </citation>
    <scope>NUCLEOTIDE SEQUENCE [LARGE SCALE GENOMIC DNA]</scope>
    <source>
        <strain evidence="2">ATCC 14718 / DSM 1338 / JCM 2805 / NCIMB 9133 / AM1</strain>
    </source>
</reference>
<evidence type="ECO:0000313" key="2">
    <source>
        <dbReference type="Proteomes" id="UP000009081"/>
    </source>
</evidence>
<accession>C5AY08</accession>
<dbReference type="AlphaFoldDB" id="C5AY08"/>
<keyword evidence="2" id="KW-1185">Reference proteome</keyword>
<dbReference type="EMBL" id="CP001510">
    <property type="protein sequence ID" value="ACS39061.1"/>
    <property type="molecule type" value="Genomic_DNA"/>
</dbReference>
<gene>
    <name evidence="1" type="ordered locus">MexAM1_META1p1195</name>
</gene>
<evidence type="ECO:0000313" key="1">
    <source>
        <dbReference type="EMBL" id="ACS39061.1"/>
    </source>
</evidence>